<keyword evidence="2" id="KW-0812">Transmembrane</keyword>
<dbReference type="PANTHER" id="PTHR32305:SF15">
    <property type="entry name" value="PROTEIN RHSA-RELATED"/>
    <property type="match status" value="1"/>
</dbReference>
<dbReference type="Proteomes" id="UP000546584">
    <property type="component" value="Unassembled WGS sequence"/>
</dbReference>
<organism evidence="4 5">
    <name type="scientific">Pseudomonas yamanorum</name>
    <dbReference type="NCBI Taxonomy" id="515393"/>
    <lineage>
        <taxon>Bacteria</taxon>
        <taxon>Pseudomonadati</taxon>
        <taxon>Pseudomonadota</taxon>
        <taxon>Gammaproteobacteria</taxon>
        <taxon>Pseudomonadales</taxon>
        <taxon>Pseudomonadaceae</taxon>
        <taxon>Pseudomonas</taxon>
    </lineage>
</organism>
<evidence type="ECO:0000313" key="5">
    <source>
        <dbReference type="Proteomes" id="UP000546584"/>
    </source>
</evidence>
<dbReference type="NCBIfam" id="TIGR03696">
    <property type="entry name" value="Rhs_assc_core"/>
    <property type="match status" value="1"/>
</dbReference>
<evidence type="ECO:0000259" key="3">
    <source>
        <dbReference type="Pfam" id="PF21527"/>
    </source>
</evidence>
<dbReference type="Gene3D" id="2.180.10.10">
    <property type="entry name" value="RHS repeat-associated core"/>
    <property type="match status" value="1"/>
</dbReference>
<protein>
    <submittedName>
        <fullName evidence="4">RHS repeat-associated core domain-containing protein</fullName>
    </submittedName>
</protein>
<reference evidence="4 5" key="1">
    <citation type="submission" date="2020-04" db="EMBL/GenBank/DDBJ databases">
        <title>Molecular characterization of pseudomonads from Agaricus bisporus reveal novel blotch 2 pathogens in Western Europe.</title>
        <authorList>
            <person name="Taparia T."/>
            <person name="Krijger M."/>
            <person name="Haynes E."/>
            <person name="Elpinstone J.G."/>
            <person name="Noble R."/>
            <person name="Van Der Wolf J."/>
        </authorList>
    </citation>
    <scope>NUCLEOTIDE SEQUENCE [LARGE SCALE GENOMIC DNA]</scope>
    <source>
        <strain evidence="4 5">IPO3753</strain>
    </source>
</reference>
<dbReference type="Pfam" id="PF21527">
    <property type="entry name" value="Stv"/>
    <property type="match status" value="1"/>
</dbReference>
<keyword evidence="2" id="KW-0472">Membrane</keyword>
<accession>A0AAJ3H9L4</accession>
<feature type="transmembrane region" description="Helical" evidence="2">
    <location>
        <begin position="1480"/>
        <end position="1507"/>
    </location>
</feature>
<name>A0AAJ3H9L4_9PSED</name>
<dbReference type="InterPro" id="IPR022385">
    <property type="entry name" value="Rhs_assc_core"/>
</dbReference>
<dbReference type="Pfam" id="PF05593">
    <property type="entry name" value="RHS_repeat"/>
    <property type="match status" value="2"/>
</dbReference>
<dbReference type="InterPro" id="IPR031325">
    <property type="entry name" value="RHS_repeat"/>
</dbReference>
<feature type="transmembrane region" description="Helical" evidence="2">
    <location>
        <begin position="1452"/>
        <end position="1474"/>
    </location>
</feature>
<comment type="caution">
    <text evidence="4">The sequence shown here is derived from an EMBL/GenBank/DDBJ whole genome shotgun (WGS) entry which is preliminary data.</text>
</comment>
<sequence>MTTQTEAYQLFDTLSPMIHGVAQQSGKFHTYIPIAQLKGNNGLGPTLDINLFYSPELQDLTFVNWSMRLSHYLLWSPTSLSRTTSIMYLSRGEAWSFSENEFKGTPNFTVNFPDGGSNTMKVIWKDGTVEVLERHISTLIVPDPLNNREDAIYYILKKVITPTGHALTLNWEDYKQLGPSGLVDWDIPRLTSVSDDSQVLLKIAYPDHNRSSTDANYTRRPVVDGTVTFTVYPDTAQSYSYDFQITTAGLVKSAKNGTVDVARYSYEPVNPIPGSIQISRINQISRDSGLNDTLSYSADKQKISQHTKTFNSQPYTDKTYTFTDGKTTVIDSATSEKTEFYFDNNQRQFKEVQTSGSNTKTVESDISNTDTSFTSTTRTTFTNKAGQSRTESSTITMDTLGNPLSRTENDVTTEWTYYQGAPRLEILVRKETYTDPNASAGDWIGDYVNPIGWGGLLFGNSGLTWGTQEIRTTIAHRTPTTTTTQTANLPVNVSCPGDSNYFKVFIESEKVYTTRNGQRLDLQWTFYGYGDVPVRGTEVRGPTVKPTIKLTIFNPVGDPAGRLNAWQNGSMTVEETRYNEDVNSIHHGRVSATTQRILDSSGKTVANSTISTRFDYTLTGNELTTATRVTPGNSPEITTEETRLTLFDRLLSSSDTLGNTTDYKYDALGRVTEQTSYADDTSKITTGFTYSDSNSSAHNTVTRTSTLGEQTRETLDQLGRKIQSERLHSDERRWLTMATMTYDIRNRESTITEHDYRPDGSIFLSRTRNLSYDDWGAISKIEWVGGVTQGFDYDPVTLQQSQWTNYGTRHVASTTTRRDDGGGVQRFETHLHANGQLTHSYSSTYDALGRLSQESSSNAPDRLYTYDAFGRLTRITAAGETTVNEYPPHTLSATASAARLESAGQSITLGTRTVDSMGRVVQSTIGGRTTSFTYQDASAWSKASVVRASESTQPIPVTLNADYDVTRNLATETITGGIERNSNSATSSVTYTRSLRGILLSETDAFGNTTTQSYDTQGRVIRASSANATTNLLYDENGRLSTETVTAIAVGRAVLTRYTYDDTDREIERTFESSGFKTLRLTQSYGRTNQIASMALYEDGTLLREETFGYDAQGRLASYTCQGPRKPVTPEGLVLDRQSFTYDLAGNLKQCDNTANGRMFPDVYQYSTTDPNQLISVTRWKPDSTSQIFTFTYDREGYLSGGASGTLKYAAGGRLGNLNLAKGSYDYSYNNIGQIVGCAGPDYYDFFYYQGDFQYARKGVINIQGQLHNRLSVLLNKSSACLLQQNTLGVSAGAATISYSFEIRDIKGTVIASLNTLDNSSSLFSYTPFGYRPHDWQHHSWIGFNGQPIDRVNGNYHLGNGTRVYNPETQNFQSPDTLSPFGQGGANTRSYCHNDPVNYSDPSGRSEIFNQEVVITHPGGMWDRIGVGIVTAAVIGIIGVVAAPFTGGASIGWAIVATGLAITSAGFGIAAVAIQESDPALSGIFGWVSFGTGIASGVTAVTGAVAAARTAAQAAARVTPYISSRPATPIWERTVQQVLPRRGNLPPGVSQSGTVNASVLGTPVSSTYEIYSGGQNANILFIDAHGFAMESQYKLPPMPNTEFQFRSAVGVKAADVKSSWQTRITGTTPYRYAAGATDIPNYILDEFTITEHMSIGALTSNYKTQLETMAKLLNADIVRPTSTVLLGDLLDELATQGFTYDRIVGNFCRGTMPYNTPPLIQSFRRAFGWY</sequence>
<dbReference type="InterPro" id="IPR006530">
    <property type="entry name" value="YD"/>
</dbReference>
<keyword evidence="2" id="KW-1133">Transmembrane helix</keyword>
<dbReference type="RefSeq" id="WP_177027440.1">
    <property type="nucleotide sequence ID" value="NZ_JACAQR010000065.1"/>
</dbReference>
<dbReference type="InterPro" id="IPR049002">
    <property type="entry name" value="Stv"/>
</dbReference>
<dbReference type="InterPro" id="IPR050708">
    <property type="entry name" value="T6SS_VgrG/RHS"/>
</dbReference>
<feature type="domain" description="Putative adhesin Stv" evidence="3">
    <location>
        <begin position="1580"/>
        <end position="1709"/>
    </location>
</feature>
<evidence type="ECO:0000256" key="1">
    <source>
        <dbReference type="SAM" id="MobiDB-lite"/>
    </source>
</evidence>
<proteinExistence type="predicted"/>
<gene>
    <name evidence="4" type="ORF">HX826_28650</name>
</gene>
<feature type="region of interest" description="Disordered" evidence="1">
    <location>
        <begin position="382"/>
        <end position="406"/>
    </location>
</feature>
<evidence type="ECO:0000313" key="4">
    <source>
        <dbReference type="EMBL" id="NWD45861.1"/>
    </source>
</evidence>
<dbReference type="EMBL" id="JACAQR010000065">
    <property type="protein sequence ID" value="NWD45861.1"/>
    <property type="molecule type" value="Genomic_DNA"/>
</dbReference>
<dbReference type="NCBIfam" id="TIGR01643">
    <property type="entry name" value="YD_repeat_2x"/>
    <property type="match status" value="3"/>
</dbReference>
<dbReference type="PANTHER" id="PTHR32305">
    <property type="match status" value="1"/>
</dbReference>
<evidence type="ECO:0000256" key="2">
    <source>
        <dbReference type="SAM" id="Phobius"/>
    </source>
</evidence>
<feature type="transmembrane region" description="Helical" evidence="2">
    <location>
        <begin position="1425"/>
        <end position="1445"/>
    </location>
</feature>
<feature type="compositionally biased region" description="Polar residues" evidence="1">
    <location>
        <begin position="384"/>
        <end position="406"/>
    </location>
</feature>